<evidence type="ECO:0000313" key="12">
    <source>
        <dbReference type="EMBL" id="MDH0564743.1"/>
    </source>
</evidence>
<reference evidence="12" key="1">
    <citation type="submission" date="2022-09" db="EMBL/GenBank/DDBJ databases">
        <title>Intensive care unit water sources are persistently colonized with multi-drug resistant bacteria and are the site of extensive horizontal gene transfer of antibiotic resistance genes.</title>
        <authorList>
            <person name="Diorio-Toth L."/>
        </authorList>
    </citation>
    <scope>NUCLEOTIDE SEQUENCE</scope>
    <source>
        <strain evidence="12">GD04005</strain>
    </source>
</reference>
<name>A0AA42L827_9GAMM</name>
<evidence type="ECO:0000256" key="9">
    <source>
        <dbReference type="ARBA" id="ARBA00023204"/>
    </source>
</evidence>
<dbReference type="RefSeq" id="WP_279696287.1">
    <property type="nucleotide sequence ID" value="NZ_JAOEEO010000004.1"/>
</dbReference>
<dbReference type="InterPro" id="IPR011335">
    <property type="entry name" value="Restrct_endonuc-II-like"/>
</dbReference>
<dbReference type="GO" id="GO:0005524">
    <property type="term" value="F:ATP binding"/>
    <property type="evidence" value="ECO:0007669"/>
    <property type="project" value="UniProtKB-UniRule"/>
</dbReference>
<dbReference type="HAMAP" id="MF_01486">
    <property type="entry name" value="RecC"/>
    <property type="match status" value="1"/>
</dbReference>
<dbReference type="InterPro" id="IPR041500">
    <property type="entry name" value="RecC_C"/>
</dbReference>
<evidence type="ECO:0000256" key="10">
    <source>
        <dbReference type="HAMAP-Rule" id="MF_01486"/>
    </source>
</evidence>
<dbReference type="EMBL" id="JAOEEO010000004">
    <property type="protein sequence ID" value="MDH0564743.1"/>
    <property type="molecule type" value="Genomic_DNA"/>
</dbReference>
<dbReference type="Gene3D" id="3.40.50.300">
    <property type="entry name" value="P-loop containing nucleotide triphosphate hydrolases"/>
    <property type="match status" value="2"/>
</dbReference>
<gene>
    <name evidence="10" type="primary">recC</name>
    <name evidence="12" type="ORF">N7644_13785</name>
</gene>
<keyword evidence="3 10" id="KW-0227">DNA damage</keyword>
<evidence type="ECO:0000256" key="1">
    <source>
        <dbReference type="ARBA" id="ARBA00022722"/>
    </source>
</evidence>
<sequence>MGIHVIQSQRLEVLLQGVMASMTQPGDSPFQVFKTQHFIVPSPAQQQWLTQKIAEQQGMTANYQFHQRIRGFQWYAYQQVLENKEQVRKANIPRLILKWRIHQALQPFIRADQLDLATDHPLYSIVQRIYDSAAQLPQGTEKQLKKQSMLYWVAEQVSHLFNNYMIYRGHCQKGCRSECSCSSNWLSIWGQNKALDIEQLIAKTDQQTSAFSLNQTEQLEAWQRWLWQNYFHDDFIEMQGIDADFWQTLAHAQTRDKALAQLPNQVIVFTVLDLPPSQLQFLRRLGQYLDVVILHYNPSQEYWADSVDPLWKQRYDLGVKERFIAKHPKATDAEIAAFFERFSLGFNALNRESRHPLLTRLGKQARDHFSLLSQLATGEEGKWIDAFEDYFPETLLGKIQSDIFYLAEPVPEQYELAVEDHSIQFHVCHSSLRQLEVLKEQLLHWLSQADTTPRRPSDILVLTPNLTELEPLIRSVFPSVPNDHDVFLPVKIAGVAQLDALNAWRAVLGRLQLTQTRMTQDDFADWLNLSATQQRYGLDYHQAQRILSLLNEAGFKRGLDEEHLKHSLSADDQDYRYSFKFALDRLALGIAVPAHVMVQQTLSYALVQPSDFELIGILIQIYQDLSLRRHWLVAHEQGQRLPVVTWLKRLKADVQEFEQADIVALKAVREIIQKQERMLTLASYYEEMESQLRQISLPLPYIIEEIQRTLESQSAQVEPTGQITFSQIGQIRPIPYRLIVMLNLDTGKFPNRDSHIPFDLMDALRQQLGDRSRLEDDQGAFLDAVLLAQEQLWLFYNGFDVSDGEVREPSSVLQHFREHLALIIKPPLSKSLPEGGSSLGGISLSPTLNKDDSGMVADLSKEFAALQLPTQLYPLYHIHRLQPFDPLGFMAEQRHKRFQDQWFKVAAQIQQDKGDRAAWVNTAYPVENHEMLILDGQQWIQDVTFPARLYLKTLGVENLSATELVDQSEPLLLDGLGKYAIRHFLQQQEDNPSPHLLQDQLPVGKVQQSAWQQSCLEQQRLLERLQQHAAAPTVTTQRVWRVSKHLQIGCTTPKQIGQDWISLDASSARAKRLAKVWLEYLLWLTVLDHETAAEKRRIVVFSDQTVICEGLSSQQARTYLQDWLELWQHAQQQPVVLPAALMLKPLEKGKQHEWFELDAKQILVEDSQKQLLKDWNDTGDFSGFDMSQNEACKLHRDWQFILQEQDAAALLQYACDHYSYRLYQPVFEFLRVE</sequence>
<dbReference type="GO" id="GO:0009338">
    <property type="term" value="C:exodeoxyribonuclease V complex"/>
    <property type="evidence" value="ECO:0007669"/>
    <property type="project" value="InterPro"/>
</dbReference>
<protein>
    <recommendedName>
        <fullName evidence="10">RecBCD enzyme subunit RecC</fullName>
    </recommendedName>
    <alternativeName>
        <fullName evidence="10">Exonuclease V subunit RecC</fullName>
        <shortName evidence="10">ExoV subunit RecC</shortName>
    </alternativeName>
    <alternativeName>
        <fullName evidence="10">Helicase/nuclease RecBCD subunit RecC</fullName>
    </alternativeName>
</protein>
<dbReference type="InterPro" id="IPR006697">
    <property type="entry name" value="RecC"/>
</dbReference>
<evidence type="ECO:0000256" key="4">
    <source>
        <dbReference type="ARBA" id="ARBA00022801"/>
    </source>
</evidence>
<keyword evidence="9 10" id="KW-0234">DNA repair</keyword>
<keyword evidence="4 10" id="KW-0378">Hydrolase</keyword>
<evidence type="ECO:0000256" key="2">
    <source>
        <dbReference type="ARBA" id="ARBA00022741"/>
    </source>
</evidence>
<comment type="miscellaneous">
    <text evidence="10">In the RecBCD complex, RecB has a slow 3'-5' helicase, an exonuclease activity and loads RecA onto ssDNA, RecD has a fast 5'-3' helicase activity, while RecC stimulates the ATPase and processivity of the RecB helicase and contributes to recognition of the Chi site.</text>
</comment>
<keyword evidence="8 10" id="KW-0238">DNA-binding</keyword>
<dbReference type="Proteomes" id="UP001159329">
    <property type="component" value="Unassembled WGS sequence"/>
</dbReference>
<dbReference type="SUPFAM" id="SSF52540">
    <property type="entry name" value="P-loop containing nucleoside triphosphate hydrolases"/>
    <property type="match status" value="2"/>
</dbReference>
<dbReference type="GO" id="GO:0003677">
    <property type="term" value="F:DNA binding"/>
    <property type="evidence" value="ECO:0007669"/>
    <property type="project" value="UniProtKB-UniRule"/>
</dbReference>
<keyword evidence="2 10" id="KW-0547">Nucleotide-binding</keyword>
<dbReference type="Pfam" id="PF17946">
    <property type="entry name" value="RecC_C"/>
    <property type="match status" value="1"/>
</dbReference>
<evidence type="ECO:0000256" key="5">
    <source>
        <dbReference type="ARBA" id="ARBA00022806"/>
    </source>
</evidence>
<evidence type="ECO:0000256" key="7">
    <source>
        <dbReference type="ARBA" id="ARBA00022840"/>
    </source>
</evidence>
<dbReference type="GO" id="GO:0003678">
    <property type="term" value="F:DNA helicase activity"/>
    <property type="evidence" value="ECO:0007669"/>
    <property type="project" value="UniProtKB-UniRule"/>
</dbReference>
<comment type="function">
    <text evidence="10">A helicase/nuclease that prepares dsDNA breaks (DSB) for recombinational DNA repair. Binds to DSBs and unwinds DNA via a highly rapid and processive ATP-dependent bidirectional helicase activity. Unwinds dsDNA until it encounters a Chi (crossover hotspot instigator) sequence from the 3' direction. Cuts ssDNA a few nucleotides 3' to the Chi site. The properties and activities of the enzyme are changed at Chi. The Chi-altered holoenzyme produces a long 3'-ssDNA overhang and facilitates RecA-binding to the ssDNA for homologous DNA recombination and repair. Holoenzyme degrades any linearized DNA that is unable to undergo homologous recombination. In the holoenzyme this subunit recognizes the wild-type Chi sequence, and when added to isolated RecB increases its ATP-dependent helicase processivity.</text>
</comment>
<dbReference type="PANTHER" id="PTHR30591:SF1">
    <property type="entry name" value="RECBCD ENZYME SUBUNIT RECC"/>
    <property type="match status" value="1"/>
</dbReference>
<feature type="domain" description="RecC C-terminal" evidence="11">
    <location>
        <begin position="938"/>
        <end position="1147"/>
    </location>
</feature>
<dbReference type="AlphaFoldDB" id="A0AA42L827"/>
<dbReference type="PIRSF" id="PIRSF000980">
    <property type="entry name" value="RecC"/>
    <property type="match status" value="1"/>
</dbReference>
<dbReference type="InterPro" id="IPR027417">
    <property type="entry name" value="P-loop_NTPase"/>
</dbReference>
<accession>A0AA42L827</accession>
<keyword evidence="7 10" id="KW-0067">ATP-binding</keyword>
<keyword evidence="5 10" id="KW-0347">Helicase</keyword>
<comment type="subunit">
    <text evidence="10">Heterotrimer of RecB, RecC and RecD. All subunits contribute to DNA-binding.</text>
</comment>
<keyword evidence="6 10" id="KW-0269">Exonuclease</keyword>
<dbReference type="SUPFAM" id="SSF52980">
    <property type="entry name" value="Restriction endonuclease-like"/>
    <property type="match status" value="1"/>
</dbReference>
<comment type="similarity">
    <text evidence="10">Belongs to the RecC family.</text>
</comment>
<dbReference type="GO" id="GO:0008854">
    <property type="term" value="F:exodeoxyribonuclease V activity"/>
    <property type="evidence" value="ECO:0007669"/>
    <property type="project" value="InterPro"/>
</dbReference>
<organism evidence="12 13">
    <name type="scientific">Acinetobacter courvalinii</name>
    <dbReference type="NCBI Taxonomy" id="280147"/>
    <lineage>
        <taxon>Bacteria</taxon>
        <taxon>Pseudomonadati</taxon>
        <taxon>Pseudomonadota</taxon>
        <taxon>Gammaproteobacteria</taxon>
        <taxon>Moraxellales</taxon>
        <taxon>Moraxellaceae</taxon>
        <taxon>Acinetobacter</taxon>
    </lineage>
</organism>
<keyword evidence="1 10" id="KW-0540">Nuclease</keyword>
<dbReference type="PANTHER" id="PTHR30591">
    <property type="entry name" value="RECBCD ENZYME SUBUNIT RECC"/>
    <property type="match status" value="1"/>
</dbReference>
<evidence type="ECO:0000259" key="11">
    <source>
        <dbReference type="Pfam" id="PF17946"/>
    </source>
</evidence>
<comment type="caution">
    <text evidence="12">The sequence shown here is derived from an EMBL/GenBank/DDBJ whole genome shotgun (WGS) entry which is preliminary data.</text>
</comment>
<dbReference type="Pfam" id="PF04257">
    <property type="entry name" value="Exonuc_V_gamma"/>
    <property type="match status" value="1"/>
</dbReference>
<evidence type="ECO:0000256" key="6">
    <source>
        <dbReference type="ARBA" id="ARBA00022839"/>
    </source>
</evidence>
<evidence type="ECO:0000256" key="3">
    <source>
        <dbReference type="ARBA" id="ARBA00022763"/>
    </source>
</evidence>
<evidence type="ECO:0000256" key="8">
    <source>
        <dbReference type="ARBA" id="ARBA00023125"/>
    </source>
</evidence>
<evidence type="ECO:0000313" key="13">
    <source>
        <dbReference type="Proteomes" id="UP001159329"/>
    </source>
</evidence>
<proteinExistence type="inferred from homology"/>
<dbReference type="Gene3D" id="3.40.50.10930">
    <property type="match status" value="2"/>
</dbReference>
<dbReference type="GO" id="GO:0000724">
    <property type="term" value="P:double-strand break repair via homologous recombination"/>
    <property type="evidence" value="ECO:0007669"/>
    <property type="project" value="UniProtKB-UniRule"/>
</dbReference>